<comment type="caution">
    <text evidence="2">The sequence shown here is derived from an EMBL/GenBank/DDBJ whole genome shotgun (WGS) entry which is preliminary data.</text>
</comment>
<protein>
    <submittedName>
        <fullName evidence="2">Uncharacterized protein</fullName>
    </submittedName>
</protein>
<organism evidence="2 3">
    <name type="scientific">Ruegeria atlantica</name>
    <dbReference type="NCBI Taxonomy" id="81569"/>
    <lineage>
        <taxon>Bacteria</taxon>
        <taxon>Pseudomonadati</taxon>
        <taxon>Pseudomonadota</taxon>
        <taxon>Alphaproteobacteria</taxon>
        <taxon>Rhodobacterales</taxon>
        <taxon>Roseobacteraceae</taxon>
        <taxon>Ruegeria</taxon>
    </lineage>
</organism>
<evidence type="ECO:0000313" key="2">
    <source>
        <dbReference type="EMBL" id="NOE20669.1"/>
    </source>
</evidence>
<dbReference type="EMBL" id="WVRA01000012">
    <property type="protein sequence ID" value="NOE20669.1"/>
    <property type="molecule type" value="Genomic_DNA"/>
</dbReference>
<sequence>MIVAVGLTAVVAFVLALVALRLIPTAISAINIASAAVAAMRDPSLNEEARETAVQRASLRLFGCFGQILWRFLTILAISAAPILTANALGLAETEAVTAWLLRWDVIIILSVSLIALWYLKGRVWTLK</sequence>
<accession>A0AA90ZHP2</accession>
<keyword evidence="1" id="KW-0472">Membrane</keyword>
<feature type="transmembrane region" description="Helical" evidence="1">
    <location>
        <begin position="68"/>
        <end position="89"/>
    </location>
</feature>
<dbReference type="Proteomes" id="UP000597886">
    <property type="component" value="Unassembled WGS sequence"/>
</dbReference>
<evidence type="ECO:0000256" key="1">
    <source>
        <dbReference type="SAM" id="Phobius"/>
    </source>
</evidence>
<keyword evidence="1" id="KW-1133">Transmembrane helix</keyword>
<name>A0AA90ZHP2_9RHOB</name>
<evidence type="ECO:0000313" key="3">
    <source>
        <dbReference type="Proteomes" id="UP000597886"/>
    </source>
</evidence>
<gene>
    <name evidence="2" type="ORF">GS634_21275</name>
</gene>
<reference evidence="2" key="1">
    <citation type="submission" date="2019-12" db="EMBL/GenBank/DDBJ databases">
        <title>Ruegeria JWLKs population differentiation of coral mucus and skeleton niches.</title>
        <authorList>
            <person name="Luo D."/>
        </authorList>
    </citation>
    <scope>NUCLEOTIDE SEQUENCE</scope>
    <source>
        <strain evidence="2">HKCCD6181</strain>
    </source>
</reference>
<dbReference type="RefSeq" id="WP_171331792.1">
    <property type="nucleotide sequence ID" value="NZ_WVRA01000012.1"/>
</dbReference>
<keyword evidence="1" id="KW-0812">Transmembrane</keyword>
<dbReference type="AlphaFoldDB" id="A0AA90ZHP2"/>
<proteinExistence type="predicted"/>
<feature type="transmembrane region" description="Helical" evidence="1">
    <location>
        <begin position="101"/>
        <end position="120"/>
    </location>
</feature>